<accession>A0A345BVG7</accession>
<keyword evidence="2" id="KW-1185">Reference proteome</keyword>
<gene>
    <name evidence="1" type="ORF">DT065_02230</name>
</gene>
<name>A0A345BVG7_9BACI</name>
<organism evidence="1 2">
    <name type="scientific">Salicibibacter kimchii</name>
    <dbReference type="NCBI Taxonomy" id="2099786"/>
    <lineage>
        <taxon>Bacteria</taxon>
        <taxon>Bacillati</taxon>
        <taxon>Bacillota</taxon>
        <taxon>Bacilli</taxon>
        <taxon>Bacillales</taxon>
        <taxon>Bacillaceae</taxon>
        <taxon>Salicibibacter</taxon>
    </lineage>
</organism>
<dbReference type="KEGG" id="rue:DT065_02230"/>
<sequence length="215" mass="26242">MLAGRKQRLQTFAKRRRQLNVHERIQENEKLSILEREMPRFINMTMPIFLLRPEMERQLHQFLQTAAQERVPSKFFFKKNGRDQALFYHKELSVFIKYLRKQGFYLNGHEALFAHVLLNHLAILSFQHMQRRYGLLTLSTDTLTDVFDRYLHLVNEKDYYRVDHLEYLRQNLISKRMVPVTTSQNKLKRQLKQYEKNHEDLQIHKFEQRLQKNVN</sequence>
<proteinExistence type="predicted"/>
<dbReference type="AlphaFoldDB" id="A0A345BVG7"/>
<protein>
    <submittedName>
        <fullName evidence="1">Uncharacterized protein</fullName>
    </submittedName>
</protein>
<evidence type="ECO:0000313" key="1">
    <source>
        <dbReference type="EMBL" id="AXF54948.1"/>
    </source>
</evidence>
<reference evidence="1 2" key="1">
    <citation type="journal article" date="2018" name="J. Microbiol.">
        <title>Salicibibacter kimchii gen. nov., sp. nov., a moderately halophilic and alkalitolerant bacterium in the family Bacillaceae, isolated from kimchi.</title>
        <authorList>
            <person name="Jang J.Y."/>
            <person name="Oh Y.J."/>
            <person name="Lim S.K."/>
            <person name="Park H.K."/>
            <person name="Lee C."/>
            <person name="Kim J.Y."/>
            <person name="Lee M.A."/>
            <person name="Choi H.J."/>
        </authorList>
    </citation>
    <scope>NUCLEOTIDE SEQUENCE [LARGE SCALE GENOMIC DNA]</scope>
    <source>
        <strain evidence="1 2">NKC1-1</strain>
    </source>
</reference>
<dbReference type="EMBL" id="CP031092">
    <property type="protein sequence ID" value="AXF54948.1"/>
    <property type="molecule type" value="Genomic_DNA"/>
</dbReference>
<dbReference type="RefSeq" id="WP_114370477.1">
    <property type="nucleotide sequence ID" value="NZ_CP031092.1"/>
</dbReference>
<dbReference type="Proteomes" id="UP000252100">
    <property type="component" value="Chromosome"/>
</dbReference>
<evidence type="ECO:0000313" key="2">
    <source>
        <dbReference type="Proteomes" id="UP000252100"/>
    </source>
</evidence>
<dbReference type="OrthoDB" id="2964138at2"/>